<keyword evidence="1" id="KW-0175">Coiled coil</keyword>
<feature type="non-terminal residue" evidence="2">
    <location>
        <position position="86"/>
    </location>
</feature>
<accession>A0A0F9KEW5</accession>
<proteinExistence type="predicted"/>
<dbReference type="AlphaFoldDB" id="A0A0F9KEW5"/>
<gene>
    <name evidence="2" type="ORF">LCGC14_1412250</name>
</gene>
<name>A0A0F9KEW5_9ZZZZ</name>
<organism evidence="2">
    <name type="scientific">marine sediment metagenome</name>
    <dbReference type="NCBI Taxonomy" id="412755"/>
    <lineage>
        <taxon>unclassified sequences</taxon>
        <taxon>metagenomes</taxon>
        <taxon>ecological metagenomes</taxon>
    </lineage>
</organism>
<reference evidence="2" key="1">
    <citation type="journal article" date="2015" name="Nature">
        <title>Complex archaea that bridge the gap between prokaryotes and eukaryotes.</title>
        <authorList>
            <person name="Spang A."/>
            <person name="Saw J.H."/>
            <person name="Jorgensen S.L."/>
            <person name="Zaremba-Niedzwiedzka K."/>
            <person name="Martijn J."/>
            <person name="Lind A.E."/>
            <person name="van Eijk R."/>
            <person name="Schleper C."/>
            <person name="Guy L."/>
            <person name="Ettema T.J."/>
        </authorList>
    </citation>
    <scope>NUCLEOTIDE SEQUENCE</scope>
</reference>
<sequence length="86" mass="10008">MKHTKGPWEVSRPMGNDTVIAIHPPHFYFQGKVDKNTEANAQLIASAPELLDENKQLQDKLHRRNMQIKELKEKRTQGTKDLYLLQ</sequence>
<evidence type="ECO:0000256" key="1">
    <source>
        <dbReference type="SAM" id="Coils"/>
    </source>
</evidence>
<evidence type="ECO:0000313" key="2">
    <source>
        <dbReference type="EMBL" id="KKM73256.1"/>
    </source>
</evidence>
<feature type="coiled-coil region" evidence="1">
    <location>
        <begin position="40"/>
        <end position="74"/>
    </location>
</feature>
<protein>
    <submittedName>
        <fullName evidence="2">Uncharacterized protein</fullName>
    </submittedName>
</protein>
<comment type="caution">
    <text evidence="2">The sequence shown here is derived from an EMBL/GenBank/DDBJ whole genome shotgun (WGS) entry which is preliminary data.</text>
</comment>
<dbReference type="EMBL" id="LAZR01009328">
    <property type="protein sequence ID" value="KKM73256.1"/>
    <property type="molecule type" value="Genomic_DNA"/>
</dbReference>